<comment type="similarity">
    <text evidence="2 11">Belongs to the mitochondrial carrier (TC 2.A.29) family.</text>
</comment>
<dbReference type="EMBL" id="BFEA01000185">
    <property type="protein sequence ID" value="GBG73507.1"/>
    <property type="molecule type" value="Genomic_DNA"/>
</dbReference>
<dbReference type="Pfam" id="PF00153">
    <property type="entry name" value="Mito_carr"/>
    <property type="match status" value="2"/>
</dbReference>
<keyword evidence="8" id="KW-0496">Mitochondrion</keyword>
<evidence type="ECO:0000313" key="13">
    <source>
        <dbReference type="Proteomes" id="UP000265515"/>
    </source>
</evidence>
<evidence type="ECO:0000256" key="1">
    <source>
        <dbReference type="ARBA" id="ARBA00004448"/>
    </source>
</evidence>
<evidence type="ECO:0000256" key="2">
    <source>
        <dbReference type="ARBA" id="ARBA00006375"/>
    </source>
</evidence>
<keyword evidence="9 10" id="KW-0472">Membrane</keyword>
<evidence type="ECO:0000256" key="6">
    <source>
        <dbReference type="ARBA" id="ARBA00022792"/>
    </source>
</evidence>
<dbReference type="AlphaFoldDB" id="A0A388KTX7"/>
<dbReference type="OrthoDB" id="1714400at2759"/>
<evidence type="ECO:0000256" key="10">
    <source>
        <dbReference type="PROSITE-ProRule" id="PRU00282"/>
    </source>
</evidence>
<keyword evidence="3 11" id="KW-0813">Transport</keyword>
<evidence type="ECO:0000256" key="8">
    <source>
        <dbReference type="ARBA" id="ARBA00023128"/>
    </source>
</evidence>
<comment type="caution">
    <text evidence="12">The sequence shown here is derived from an EMBL/GenBank/DDBJ whole genome shotgun (WGS) entry which is preliminary data.</text>
</comment>
<keyword evidence="5" id="KW-0677">Repeat</keyword>
<dbReference type="GO" id="GO:0005743">
    <property type="term" value="C:mitochondrial inner membrane"/>
    <property type="evidence" value="ECO:0007669"/>
    <property type="project" value="UniProtKB-SubCell"/>
</dbReference>
<reference evidence="12 13" key="1">
    <citation type="journal article" date="2018" name="Cell">
        <title>The Chara Genome: Secondary Complexity and Implications for Plant Terrestrialization.</title>
        <authorList>
            <person name="Nishiyama T."/>
            <person name="Sakayama H."/>
            <person name="Vries J.D."/>
            <person name="Buschmann H."/>
            <person name="Saint-Marcoux D."/>
            <person name="Ullrich K.K."/>
            <person name="Haas F.B."/>
            <person name="Vanderstraeten L."/>
            <person name="Becker D."/>
            <person name="Lang D."/>
            <person name="Vosolsobe S."/>
            <person name="Rombauts S."/>
            <person name="Wilhelmsson P.K.I."/>
            <person name="Janitza P."/>
            <person name="Kern R."/>
            <person name="Heyl A."/>
            <person name="Rumpler F."/>
            <person name="Villalobos L.I.A.C."/>
            <person name="Clay J.M."/>
            <person name="Skokan R."/>
            <person name="Toyoda A."/>
            <person name="Suzuki Y."/>
            <person name="Kagoshima H."/>
            <person name="Schijlen E."/>
            <person name="Tajeshwar N."/>
            <person name="Catarino B."/>
            <person name="Hetherington A.J."/>
            <person name="Saltykova A."/>
            <person name="Bonnot C."/>
            <person name="Breuninger H."/>
            <person name="Symeonidi A."/>
            <person name="Radhakrishnan G.V."/>
            <person name="Van Nieuwerburgh F."/>
            <person name="Deforce D."/>
            <person name="Chang C."/>
            <person name="Karol K.G."/>
            <person name="Hedrich R."/>
            <person name="Ulvskov P."/>
            <person name="Glockner G."/>
            <person name="Delwiche C.F."/>
            <person name="Petrasek J."/>
            <person name="Van de Peer Y."/>
            <person name="Friml J."/>
            <person name="Beilby M."/>
            <person name="Dolan L."/>
            <person name="Kohara Y."/>
            <person name="Sugano S."/>
            <person name="Fujiyama A."/>
            <person name="Delaux P.-M."/>
            <person name="Quint M."/>
            <person name="TheiBen G."/>
            <person name="Hagemann M."/>
            <person name="Harholt J."/>
            <person name="Dunand C."/>
            <person name="Zachgo S."/>
            <person name="Langdale J."/>
            <person name="Maumus F."/>
            <person name="Straeten D.V.D."/>
            <person name="Gould S.B."/>
            <person name="Rensing S.A."/>
        </authorList>
    </citation>
    <scope>NUCLEOTIDE SEQUENCE [LARGE SCALE GENOMIC DNA]</scope>
    <source>
        <strain evidence="12 13">S276</strain>
    </source>
</reference>
<dbReference type="GO" id="GO:1990542">
    <property type="term" value="P:mitochondrial transmembrane transport"/>
    <property type="evidence" value="ECO:0007669"/>
    <property type="project" value="InterPro"/>
</dbReference>
<proteinExistence type="inferred from homology"/>
<evidence type="ECO:0000313" key="12">
    <source>
        <dbReference type="EMBL" id="GBG73507.1"/>
    </source>
</evidence>
<comment type="subcellular location">
    <subcellularLocation>
        <location evidence="1">Mitochondrion inner membrane</location>
        <topology evidence="1">Multi-pass membrane protein</topology>
    </subcellularLocation>
</comment>
<evidence type="ECO:0000256" key="5">
    <source>
        <dbReference type="ARBA" id="ARBA00022737"/>
    </source>
</evidence>
<gene>
    <name evidence="12" type="ORF">CBR_g16850</name>
</gene>
<dbReference type="PANTHER" id="PTHR45760:SF2">
    <property type="entry name" value="FI19922P1-RELATED"/>
    <property type="match status" value="1"/>
</dbReference>
<evidence type="ECO:0000256" key="7">
    <source>
        <dbReference type="ARBA" id="ARBA00022989"/>
    </source>
</evidence>
<dbReference type="OMA" id="ACPRIGN"/>
<keyword evidence="7" id="KW-1133">Transmembrane helix</keyword>
<sequence>MGSIVGIGSIIRLQAQAVGGPYAGPSMNYAPKVDKLTEAACPPACPRIGNVHTAPLCNPECFTYKNTLDVFQKVARQEGLRQLWKGTSAALVIAVPTVGVYLPCYDSILAKLEETELKDSRFPIAPLLAGATSRSIACAIVSPLELARTRMQVEDFC</sequence>
<dbReference type="Proteomes" id="UP000265515">
    <property type="component" value="Unassembled WGS sequence"/>
</dbReference>
<name>A0A388KTX7_CHABU</name>
<keyword evidence="6" id="KW-0999">Mitochondrion inner membrane</keyword>
<evidence type="ECO:0000256" key="4">
    <source>
        <dbReference type="ARBA" id="ARBA00022692"/>
    </source>
</evidence>
<keyword evidence="4 10" id="KW-0812">Transmembrane</keyword>
<keyword evidence="13" id="KW-1185">Reference proteome</keyword>
<feature type="repeat" description="Solcar" evidence="10">
    <location>
        <begin position="33"/>
        <end position="111"/>
    </location>
</feature>
<dbReference type="InterPro" id="IPR045315">
    <property type="entry name" value="Mtm1-like"/>
</dbReference>
<organism evidence="12 13">
    <name type="scientific">Chara braunii</name>
    <name type="common">Braun's stonewort</name>
    <dbReference type="NCBI Taxonomy" id="69332"/>
    <lineage>
        <taxon>Eukaryota</taxon>
        <taxon>Viridiplantae</taxon>
        <taxon>Streptophyta</taxon>
        <taxon>Charophyceae</taxon>
        <taxon>Charales</taxon>
        <taxon>Characeae</taxon>
        <taxon>Chara</taxon>
    </lineage>
</organism>
<dbReference type="InterPro" id="IPR023395">
    <property type="entry name" value="MCP_dom_sf"/>
</dbReference>
<dbReference type="Gramene" id="GBG73507">
    <property type="protein sequence ID" value="GBG73507"/>
    <property type="gene ID" value="CBR_g16850"/>
</dbReference>
<dbReference type="STRING" id="69332.A0A388KTX7"/>
<accession>A0A388KTX7</accession>
<dbReference type="SUPFAM" id="SSF103506">
    <property type="entry name" value="Mitochondrial carrier"/>
    <property type="match status" value="1"/>
</dbReference>
<dbReference type="Gene3D" id="1.50.40.10">
    <property type="entry name" value="Mitochondrial carrier domain"/>
    <property type="match status" value="1"/>
</dbReference>
<evidence type="ECO:0000256" key="3">
    <source>
        <dbReference type="ARBA" id="ARBA00022448"/>
    </source>
</evidence>
<dbReference type="InterPro" id="IPR018108">
    <property type="entry name" value="MCP_transmembrane"/>
</dbReference>
<dbReference type="PANTHER" id="PTHR45760">
    <property type="entry name" value="FI19922P1-RELATED"/>
    <property type="match status" value="1"/>
</dbReference>
<evidence type="ECO:0000256" key="9">
    <source>
        <dbReference type="ARBA" id="ARBA00023136"/>
    </source>
</evidence>
<evidence type="ECO:0000256" key="11">
    <source>
        <dbReference type="RuleBase" id="RU000488"/>
    </source>
</evidence>
<dbReference type="PROSITE" id="PS50920">
    <property type="entry name" value="SOLCAR"/>
    <property type="match status" value="1"/>
</dbReference>
<protein>
    <submittedName>
        <fullName evidence="12">Uncharacterized protein</fullName>
    </submittedName>
</protein>